<feature type="region of interest" description="Disordered" evidence="1">
    <location>
        <begin position="94"/>
        <end position="120"/>
    </location>
</feature>
<evidence type="ECO:0000313" key="2">
    <source>
        <dbReference type="EMBL" id="CCO14860.1"/>
    </source>
</evidence>
<dbReference type="KEGG" id="bpg:Bathy02g04430"/>
<keyword evidence="3" id="KW-1185">Reference proteome</keyword>
<dbReference type="PANTHER" id="PTHR47444">
    <property type="entry name" value="EXPRESSED PROTEIN"/>
    <property type="match status" value="1"/>
</dbReference>
<gene>
    <name evidence="2" type="ORF">Bathy02g04430</name>
</gene>
<evidence type="ECO:0000313" key="3">
    <source>
        <dbReference type="Proteomes" id="UP000198341"/>
    </source>
</evidence>
<reference evidence="2 3" key="1">
    <citation type="submission" date="2011-10" db="EMBL/GenBank/DDBJ databases">
        <authorList>
            <person name="Genoscope - CEA"/>
        </authorList>
    </citation>
    <scope>NUCLEOTIDE SEQUENCE [LARGE SCALE GENOMIC DNA]</scope>
    <source>
        <strain evidence="2 3">RCC 1105</strain>
    </source>
</reference>
<feature type="region of interest" description="Disordered" evidence="1">
    <location>
        <begin position="1"/>
        <end position="22"/>
    </location>
</feature>
<organism evidence="2 3">
    <name type="scientific">Bathycoccus prasinos</name>
    <dbReference type="NCBI Taxonomy" id="41875"/>
    <lineage>
        <taxon>Eukaryota</taxon>
        <taxon>Viridiplantae</taxon>
        <taxon>Chlorophyta</taxon>
        <taxon>Mamiellophyceae</taxon>
        <taxon>Mamiellales</taxon>
        <taxon>Bathycoccaceae</taxon>
        <taxon>Bathycoccus</taxon>
    </lineage>
</organism>
<evidence type="ECO:0008006" key="4">
    <source>
        <dbReference type="Google" id="ProtNLM"/>
    </source>
</evidence>
<dbReference type="GeneID" id="19017556"/>
<dbReference type="PANTHER" id="PTHR47444:SF1">
    <property type="entry name" value="EXPRESSED PROTEIN"/>
    <property type="match status" value="1"/>
</dbReference>
<dbReference type="eggNOG" id="KOG3408">
    <property type="taxonomic scope" value="Eukaryota"/>
</dbReference>
<dbReference type="AlphaFoldDB" id="K8ER25"/>
<protein>
    <recommendedName>
        <fullName evidence="4">C2H2-type domain-containing protein</fullName>
    </recommendedName>
</protein>
<dbReference type="Gene3D" id="3.30.160.60">
    <property type="entry name" value="Classic Zinc Finger"/>
    <property type="match status" value="1"/>
</dbReference>
<dbReference type="EMBL" id="FO082277">
    <property type="protein sequence ID" value="CCO14860.1"/>
    <property type="molecule type" value="Genomic_DNA"/>
</dbReference>
<dbReference type="OrthoDB" id="496510at2759"/>
<dbReference type="STRING" id="41875.K8ER25"/>
<dbReference type="SUPFAM" id="SSF57667">
    <property type="entry name" value="beta-beta-alpha zinc fingers"/>
    <property type="match status" value="1"/>
</dbReference>
<name>K8ER25_9CHLO</name>
<dbReference type="RefSeq" id="XP_007514620.1">
    <property type="nucleotide sequence ID" value="XM_007514558.1"/>
</dbReference>
<evidence type="ECO:0000256" key="1">
    <source>
        <dbReference type="SAM" id="MobiDB-lite"/>
    </source>
</evidence>
<proteinExistence type="predicted"/>
<dbReference type="Proteomes" id="UP000198341">
    <property type="component" value="Chromosome 2"/>
</dbReference>
<accession>K8ER25</accession>
<dbReference type="InterPro" id="IPR036236">
    <property type="entry name" value="Znf_C2H2_sf"/>
</dbReference>
<sequence length="120" mass="13665">MPKSKTKQHKHKGNHGHKYLHKQKLRATFLSTHVDVLYDEYHEPEKPGTVNRTELNEDVPGMGKFYCKVTGRHFESALALKNHTKTKRFKKLKKQIANGPKPHNQRDAEAAAGMAPPTNS</sequence>